<dbReference type="PANTHER" id="PTHR30627">
    <property type="entry name" value="PEPTIDOGLYCAN D,D-TRANSPEPTIDASE"/>
    <property type="match status" value="1"/>
</dbReference>
<sequence>MNEINIKEIKKKLKKQARLYFNLLVKKIESFDRQKLVFYWFVAFSGIIVITAFKYSILEYSFYKNLAERQQTTVIKNPVSRWNIYSNNTPSGVLATSTDLSDLAIDPQEVWSKEKLENFLTDIVYEQLCKNEWDESCINNVLNFLKKTELSDQEDFSVDPTFIKTKIKEEVSLRVNKKYLDSVLIKTNLSQDEMNRIAALGIDWLYFVINNLYVDPTKIMDEKWTSEQLSKLISMEKSDIEELLQKRQVRYVKIISKLDLRLKDKLDERILNEKNAISKWLLIENNSISKFIILDPHPTRFYPEKNLWSQIIGFVNNNIEWRYWIEGYFNEELKWQEWLRTTKKDISGKAIWLDETPEKKLINWADIKLTIDRNIQKEVSKILEKWIKEFRANKWSVVIMDPKTGAITAMVNYPDFDPNDFSSVFELEKVNYSKYPNPGFDLLGMPLFVEDSALWIDFVYNSKKIKLRQATEAEASNRAIPKYKYKNNFWPGAYVNDTIGSLYEPGSVFKAFTTSIWIDTGDIKPSDMYTDRWFVEIDNFKISNVSKECIGFHTYSHALDWSCNVGMIDIIKKIWASLFYKYVLDFWFWQKTNITLEWEVFGKIEPYEKWSKAKLFTQSFGQWITATVLQMATAYSVLANWGIYMQPYIVDTITLPNWQVIKNSPTPLRRVIKEETSRQIIAMLTEGANIWFAKKWWVEWYDMAWKTWTSQIASKWKYEQGWAWHTITSYGWFGPSSNPKFVMIVKIDRPRSAEYSETTSSAIYSKIAKYLLNYYSIPKGS</sequence>
<dbReference type="InterPro" id="IPR012338">
    <property type="entry name" value="Beta-lactam/transpept-like"/>
</dbReference>
<accession>K2AY98</accession>
<keyword evidence="3" id="KW-0812">Transmembrane</keyword>
<reference evidence="5" key="1">
    <citation type="journal article" date="2012" name="Science">
        <title>Fermentation, hydrogen, and sulfur metabolism in multiple uncultivated bacterial phyla.</title>
        <authorList>
            <person name="Wrighton K.C."/>
            <person name="Thomas B.C."/>
            <person name="Sharon I."/>
            <person name="Miller C.S."/>
            <person name="Castelle C.J."/>
            <person name="VerBerkmoes N.C."/>
            <person name="Wilkins M.J."/>
            <person name="Hettich R.L."/>
            <person name="Lipton M.S."/>
            <person name="Williams K.H."/>
            <person name="Long P.E."/>
            <person name="Banfield J.F."/>
        </authorList>
    </citation>
    <scope>NUCLEOTIDE SEQUENCE [LARGE SCALE GENOMIC DNA]</scope>
</reference>
<dbReference type="Pfam" id="PF00905">
    <property type="entry name" value="Transpeptidase"/>
    <property type="match status" value="1"/>
</dbReference>
<proteinExistence type="predicted"/>
<dbReference type="GO" id="GO:0008658">
    <property type="term" value="F:penicillin binding"/>
    <property type="evidence" value="ECO:0007669"/>
    <property type="project" value="InterPro"/>
</dbReference>
<dbReference type="SUPFAM" id="SSF56601">
    <property type="entry name" value="beta-lactamase/transpeptidase-like"/>
    <property type="match status" value="1"/>
</dbReference>
<dbReference type="InterPro" id="IPR050515">
    <property type="entry name" value="Beta-lactam/transpept"/>
</dbReference>
<organism evidence="5">
    <name type="scientific">uncultured bacterium</name>
    <name type="common">gcode 4</name>
    <dbReference type="NCBI Taxonomy" id="1234023"/>
    <lineage>
        <taxon>Bacteria</taxon>
        <taxon>environmental samples</taxon>
    </lineage>
</organism>
<dbReference type="Gene3D" id="3.90.1310.10">
    <property type="entry name" value="Penicillin-binding protein 2a (Domain 2)"/>
    <property type="match status" value="1"/>
</dbReference>
<name>K2AY98_9BACT</name>
<dbReference type="AlphaFoldDB" id="K2AY98"/>
<dbReference type="GO" id="GO:0005886">
    <property type="term" value="C:plasma membrane"/>
    <property type="evidence" value="ECO:0007669"/>
    <property type="project" value="TreeGrafter"/>
</dbReference>
<comment type="caution">
    <text evidence="5">The sequence shown here is derived from an EMBL/GenBank/DDBJ whole genome shotgun (WGS) entry which is preliminary data.</text>
</comment>
<dbReference type="Gene3D" id="3.30.450.330">
    <property type="match status" value="1"/>
</dbReference>
<dbReference type="GO" id="GO:0046677">
    <property type="term" value="P:response to antibiotic"/>
    <property type="evidence" value="ECO:0007669"/>
    <property type="project" value="UniProtKB-KW"/>
</dbReference>
<evidence type="ECO:0000313" key="5">
    <source>
        <dbReference type="EMBL" id="EKD66741.1"/>
    </source>
</evidence>
<dbReference type="SUPFAM" id="SSF56519">
    <property type="entry name" value="Penicillin binding protein dimerisation domain"/>
    <property type="match status" value="1"/>
</dbReference>
<dbReference type="InterPro" id="IPR001460">
    <property type="entry name" value="PCN-bd_Tpept"/>
</dbReference>
<evidence type="ECO:0000256" key="1">
    <source>
        <dbReference type="ARBA" id="ARBA00004370"/>
    </source>
</evidence>
<dbReference type="PANTHER" id="PTHR30627:SF1">
    <property type="entry name" value="PEPTIDOGLYCAN D,D-TRANSPEPTIDASE FTSI"/>
    <property type="match status" value="1"/>
</dbReference>
<keyword evidence="3" id="KW-1133">Transmembrane helix</keyword>
<evidence type="ECO:0000256" key="3">
    <source>
        <dbReference type="SAM" id="Phobius"/>
    </source>
</evidence>
<gene>
    <name evidence="5" type="ORF">ACD_49C00016G0004</name>
</gene>
<keyword evidence="2 3" id="KW-0472">Membrane</keyword>
<comment type="subcellular location">
    <subcellularLocation>
        <location evidence="1">Membrane</location>
    </subcellularLocation>
</comment>
<dbReference type="Gene3D" id="3.40.710.10">
    <property type="entry name" value="DD-peptidase/beta-lactamase superfamily"/>
    <property type="match status" value="1"/>
</dbReference>
<evidence type="ECO:0000259" key="4">
    <source>
        <dbReference type="Pfam" id="PF00905"/>
    </source>
</evidence>
<protein>
    <recommendedName>
        <fullName evidence="4">Penicillin-binding protein transpeptidase domain-containing protein</fullName>
    </recommendedName>
</protein>
<dbReference type="GO" id="GO:0071555">
    <property type="term" value="P:cell wall organization"/>
    <property type="evidence" value="ECO:0007669"/>
    <property type="project" value="TreeGrafter"/>
</dbReference>
<dbReference type="GO" id="GO:0008800">
    <property type="term" value="F:beta-lactamase activity"/>
    <property type="evidence" value="ECO:0007669"/>
    <property type="project" value="UniProtKB-EC"/>
</dbReference>
<dbReference type="EMBL" id="AMFJ01021602">
    <property type="protein sequence ID" value="EKD66741.1"/>
    <property type="molecule type" value="Genomic_DNA"/>
</dbReference>
<dbReference type="InterPro" id="IPR036138">
    <property type="entry name" value="PBP_dimer_sf"/>
</dbReference>
<evidence type="ECO:0000256" key="2">
    <source>
        <dbReference type="ARBA" id="ARBA00023136"/>
    </source>
</evidence>
<feature type="domain" description="Penicillin-binding protein transpeptidase" evidence="4">
    <location>
        <begin position="396"/>
        <end position="767"/>
    </location>
</feature>
<feature type="transmembrane region" description="Helical" evidence="3">
    <location>
        <begin position="36"/>
        <end position="57"/>
    </location>
</feature>